<organism evidence="1 2">
    <name type="scientific">Choristoneura fumiferana</name>
    <name type="common">Spruce budworm moth</name>
    <name type="synonym">Archips fumiferana</name>
    <dbReference type="NCBI Taxonomy" id="7141"/>
    <lineage>
        <taxon>Eukaryota</taxon>
        <taxon>Metazoa</taxon>
        <taxon>Ecdysozoa</taxon>
        <taxon>Arthropoda</taxon>
        <taxon>Hexapoda</taxon>
        <taxon>Insecta</taxon>
        <taxon>Pterygota</taxon>
        <taxon>Neoptera</taxon>
        <taxon>Endopterygota</taxon>
        <taxon>Lepidoptera</taxon>
        <taxon>Glossata</taxon>
        <taxon>Ditrysia</taxon>
        <taxon>Tortricoidea</taxon>
        <taxon>Tortricidae</taxon>
        <taxon>Tortricinae</taxon>
        <taxon>Choristoneura</taxon>
    </lineage>
</organism>
<sequence>MLHSIVEYYADNEGYRCGYCKSPNTNFSHGMWAHSMTVADYQDLIDRGWRRSGKYCYKPTMDMTCCPMYTIRCRALEFKASKSQKKVLKRFNKYLAGQSECDKQPRDSSRKMSTCSSETDMLESFGEGAEQFVESTQEPQDININNIVKADDECCSEMQKVPESSQKLEKKQDICQQKEVKKGDGPDPAKAPHKKAKQMRRERTLEKLKEKGIDITTLNNTNKNKEKQVEDFINELPNDVKLKLEVKLVRTAPASPEWQATKKETFEVYFKYQTVIHNDKPEKCTNSKFLDFLVQSPLLEEHSETGPPCGYGSFHQQYWLDGKLIAVGVIDILPKCVSSVYFFYDPKYTNLTLGTYGALREIAFTRHLHSLCPELQYYYMGYYIHSCTKMRYKGNFYPSDLLCPETYKWFPLKDCIPKLEVTPYSRLDPDLDSVDYNYPKEAEKNYIPLLVKGVIISYKTYKRKNNKGIEFEEKMVQYSELVGAKSAKRLILVSS</sequence>
<dbReference type="EMBL" id="CM046123">
    <property type="protein sequence ID" value="KAI8439398.1"/>
    <property type="molecule type" value="Genomic_DNA"/>
</dbReference>
<keyword evidence="2" id="KW-1185">Reference proteome</keyword>
<accession>A0ACC0KSA0</accession>
<evidence type="ECO:0000313" key="1">
    <source>
        <dbReference type="EMBL" id="KAI8439398.1"/>
    </source>
</evidence>
<name>A0ACC0KSA0_CHOFU</name>
<comment type="caution">
    <text evidence="1">The sequence shown here is derived from an EMBL/GenBank/DDBJ whole genome shotgun (WGS) entry which is preliminary data.</text>
</comment>
<proteinExistence type="predicted"/>
<reference evidence="1 2" key="1">
    <citation type="journal article" date="2022" name="Genome Biol. Evol.">
        <title>The Spruce Budworm Genome: Reconstructing the Evolutionary History of Antifreeze Proteins.</title>
        <authorList>
            <person name="Beliveau C."/>
            <person name="Gagne P."/>
            <person name="Picq S."/>
            <person name="Vernygora O."/>
            <person name="Keeling C.I."/>
            <person name="Pinkney K."/>
            <person name="Doucet D."/>
            <person name="Wen F."/>
            <person name="Johnston J.S."/>
            <person name="Maaroufi H."/>
            <person name="Boyle B."/>
            <person name="Laroche J."/>
            <person name="Dewar K."/>
            <person name="Juretic N."/>
            <person name="Blackburn G."/>
            <person name="Nisole A."/>
            <person name="Brunet B."/>
            <person name="Brandao M."/>
            <person name="Lumley L."/>
            <person name="Duan J."/>
            <person name="Quan G."/>
            <person name="Lucarotti C.J."/>
            <person name="Roe A.D."/>
            <person name="Sperling F.A.H."/>
            <person name="Levesque R.C."/>
            <person name="Cusson M."/>
        </authorList>
    </citation>
    <scope>NUCLEOTIDE SEQUENCE [LARGE SCALE GENOMIC DNA]</scope>
    <source>
        <strain evidence="1">Glfc:IPQL:Cfum</strain>
    </source>
</reference>
<gene>
    <name evidence="1" type="ORF">MSG28_013201</name>
</gene>
<evidence type="ECO:0000313" key="2">
    <source>
        <dbReference type="Proteomes" id="UP001064048"/>
    </source>
</evidence>
<dbReference type="Proteomes" id="UP001064048">
    <property type="component" value="Chromosome 23"/>
</dbReference>
<protein>
    <submittedName>
        <fullName evidence="1">Uncharacterized protein</fullName>
    </submittedName>
</protein>